<accession>A0A507B437</accession>
<protein>
    <recommendedName>
        <fullName evidence="7">Cupin type-1 domain-containing protein</fullName>
    </recommendedName>
</protein>
<dbReference type="FunFam" id="2.60.120.10:FF:000150">
    <property type="entry name" value="Spherulin, putative"/>
    <property type="match status" value="1"/>
</dbReference>
<dbReference type="SUPFAM" id="SSF51182">
    <property type="entry name" value="RmlC-like cupins"/>
    <property type="match status" value="1"/>
</dbReference>
<reference evidence="8 9" key="1">
    <citation type="submission" date="2019-06" db="EMBL/GenBank/DDBJ databases">
        <title>Draft genome sequence of the filamentous fungus Phialemoniopsis curvata isolated from diesel fuel.</title>
        <authorList>
            <person name="Varaljay V.A."/>
            <person name="Lyon W.J."/>
            <person name="Crouch A.L."/>
            <person name="Drake C.E."/>
            <person name="Hollomon J.M."/>
            <person name="Nadeau L.J."/>
            <person name="Nunn H.S."/>
            <person name="Stevenson B.S."/>
            <person name="Bojanowski C.L."/>
            <person name="Crookes-Goodson W.J."/>
        </authorList>
    </citation>
    <scope>NUCLEOTIDE SEQUENCE [LARGE SCALE GENOMIC DNA]</scope>
    <source>
        <strain evidence="8 9">D216</strain>
    </source>
</reference>
<dbReference type="GeneID" id="41972742"/>
<evidence type="ECO:0000256" key="5">
    <source>
        <dbReference type="ARBA" id="ARBA00023211"/>
    </source>
</evidence>
<dbReference type="InterPro" id="IPR011051">
    <property type="entry name" value="RmlC_Cupin_sf"/>
</dbReference>
<evidence type="ECO:0000256" key="6">
    <source>
        <dbReference type="SAM" id="SignalP"/>
    </source>
</evidence>
<dbReference type="GO" id="GO:0030145">
    <property type="term" value="F:manganese ion binding"/>
    <property type="evidence" value="ECO:0007669"/>
    <property type="project" value="InterPro"/>
</dbReference>
<feature type="domain" description="Cupin type-1" evidence="7">
    <location>
        <begin position="51"/>
        <end position="207"/>
    </location>
</feature>
<dbReference type="Proteomes" id="UP000319257">
    <property type="component" value="Unassembled WGS sequence"/>
</dbReference>
<dbReference type="InterPro" id="IPR006045">
    <property type="entry name" value="Cupin_1"/>
</dbReference>
<evidence type="ECO:0000313" key="9">
    <source>
        <dbReference type="Proteomes" id="UP000319257"/>
    </source>
</evidence>
<comment type="subcellular location">
    <subcellularLocation>
        <location evidence="1">Secreted</location>
    </subcellularLocation>
</comment>
<dbReference type="OrthoDB" id="1921208at2759"/>
<comment type="caution">
    <text evidence="8">The sequence shown here is derived from an EMBL/GenBank/DDBJ whole genome shotgun (WGS) entry which is preliminary data.</text>
</comment>
<dbReference type="AlphaFoldDB" id="A0A507B437"/>
<dbReference type="GO" id="GO:0005576">
    <property type="term" value="C:extracellular region"/>
    <property type="evidence" value="ECO:0007669"/>
    <property type="project" value="UniProtKB-SubCell"/>
</dbReference>
<organism evidence="8 9">
    <name type="scientific">Thyridium curvatum</name>
    <dbReference type="NCBI Taxonomy" id="1093900"/>
    <lineage>
        <taxon>Eukaryota</taxon>
        <taxon>Fungi</taxon>
        <taxon>Dikarya</taxon>
        <taxon>Ascomycota</taxon>
        <taxon>Pezizomycotina</taxon>
        <taxon>Sordariomycetes</taxon>
        <taxon>Sordariomycetidae</taxon>
        <taxon>Thyridiales</taxon>
        <taxon>Thyridiaceae</taxon>
        <taxon>Thyridium</taxon>
    </lineage>
</organism>
<dbReference type="STRING" id="1093900.A0A507B437"/>
<comment type="similarity">
    <text evidence="2">Belongs to the germin family.</text>
</comment>
<dbReference type="PANTHER" id="PTHR31238">
    <property type="entry name" value="GERMIN-LIKE PROTEIN SUBFAMILY 3 MEMBER 3"/>
    <property type="match status" value="1"/>
</dbReference>
<dbReference type="Pfam" id="PF00190">
    <property type="entry name" value="Cupin_1"/>
    <property type="match status" value="1"/>
</dbReference>
<name>A0A507B437_9PEZI</name>
<keyword evidence="5" id="KW-0464">Manganese</keyword>
<dbReference type="CDD" id="cd02241">
    <property type="entry name" value="cupin_OxOx"/>
    <property type="match status" value="1"/>
</dbReference>
<keyword evidence="4" id="KW-0479">Metal-binding</keyword>
<keyword evidence="9" id="KW-1185">Reference proteome</keyword>
<evidence type="ECO:0000256" key="2">
    <source>
        <dbReference type="ARBA" id="ARBA00007456"/>
    </source>
</evidence>
<keyword evidence="6" id="KW-0732">Signal</keyword>
<proteinExistence type="inferred from homology"/>
<feature type="signal peptide" evidence="6">
    <location>
        <begin position="1"/>
        <end position="22"/>
    </location>
</feature>
<dbReference type="RefSeq" id="XP_030996314.1">
    <property type="nucleotide sequence ID" value="XM_031139801.1"/>
</dbReference>
<dbReference type="InterPro" id="IPR001929">
    <property type="entry name" value="Germin"/>
</dbReference>
<keyword evidence="3" id="KW-0964">Secreted</keyword>
<evidence type="ECO:0000259" key="7">
    <source>
        <dbReference type="SMART" id="SM00835"/>
    </source>
</evidence>
<dbReference type="Gene3D" id="2.60.120.10">
    <property type="entry name" value="Jelly Rolls"/>
    <property type="match status" value="1"/>
</dbReference>
<evidence type="ECO:0000256" key="3">
    <source>
        <dbReference type="ARBA" id="ARBA00022525"/>
    </source>
</evidence>
<evidence type="ECO:0000256" key="1">
    <source>
        <dbReference type="ARBA" id="ARBA00004613"/>
    </source>
</evidence>
<dbReference type="SMART" id="SM00835">
    <property type="entry name" value="Cupin_1"/>
    <property type="match status" value="1"/>
</dbReference>
<gene>
    <name evidence="8" type="ORF">E0L32_005295</name>
</gene>
<dbReference type="InParanoid" id="A0A507B437"/>
<dbReference type="EMBL" id="SKBQ01000027">
    <property type="protein sequence ID" value="TPX14603.1"/>
    <property type="molecule type" value="Genomic_DNA"/>
</dbReference>
<feature type="chain" id="PRO_5021238915" description="Cupin type-1 domain-containing protein" evidence="6">
    <location>
        <begin position="23"/>
        <end position="235"/>
    </location>
</feature>
<evidence type="ECO:0000313" key="8">
    <source>
        <dbReference type="EMBL" id="TPX14603.1"/>
    </source>
</evidence>
<dbReference type="InterPro" id="IPR014710">
    <property type="entry name" value="RmlC-like_jellyroll"/>
</dbReference>
<evidence type="ECO:0000256" key="4">
    <source>
        <dbReference type="ARBA" id="ARBA00022723"/>
    </source>
</evidence>
<sequence>MLSKFVLSSVIAALAVAYPAQAAPQQMPKRDTIELSKVAQLRIADTAVDRFKLLPKDEDFMFDFSKSQIPVATASNFPALVGSGASFSLASLPGCHMAFLHLHPRASELFAVTSGRVVTEMVPEAGVVTADGKQRVIRTDLSAGMLTIFPQGSFHTQVNPNCETANISAFFTAEDFGAGLVADQTFALSDDVIIRTFGESIPGEDIEKIRHAIPGTMAILVDECMAKCNKTKRHI</sequence>